<dbReference type="InterPro" id="IPR013806">
    <property type="entry name" value="Kringle-like"/>
</dbReference>
<evidence type="ECO:0000256" key="3">
    <source>
        <dbReference type="PROSITE-ProRule" id="PRU00121"/>
    </source>
</evidence>
<dbReference type="EMBL" id="CABPRJ010000477">
    <property type="protein sequence ID" value="VVC27876.1"/>
    <property type="molecule type" value="Genomic_DNA"/>
</dbReference>
<feature type="signal peptide" evidence="4">
    <location>
        <begin position="1"/>
        <end position="19"/>
    </location>
</feature>
<dbReference type="InterPro" id="IPR050759">
    <property type="entry name" value="Serine_protease_kringle"/>
</dbReference>
<dbReference type="InterPro" id="IPR000001">
    <property type="entry name" value="Kringle"/>
</dbReference>
<dbReference type="PROSITE" id="PS50092">
    <property type="entry name" value="TSP1"/>
    <property type="match status" value="1"/>
</dbReference>
<keyword evidence="7" id="KW-1185">Reference proteome</keyword>
<keyword evidence="4" id="KW-0732">Signal</keyword>
<dbReference type="Gene3D" id="2.40.20.10">
    <property type="entry name" value="Plasminogen Kringle 4"/>
    <property type="match status" value="4"/>
</dbReference>
<proteinExistence type="predicted"/>
<dbReference type="SMART" id="SM00209">
    <property type="entry name" value="TSP1"/>
    <property type="match status" value="1"/>
</dbReference>
<evidence type="ECO:0000259" key="5">
    <source>
        <dbReference type="PROSITE" id="PS50070"/>
    </source>
</evidence>
<dbReference type="PROSITE" id="PS50070">
    <property type="entry name" value="KRINGLE_2"/>
    <property type="match status" value="4"/>
</dbReference>
<accession>A0A5E4MF17</accession>
<dbReference type="PANTHER" id="PTHR24261:SF7">
    <property type="entry name" value="KRINGLE DOMAIN-CONTAINING PROTEIN"/>
    <property type="match status" value="1"/>
</dbReference>
<feature type="domain" description="Kringle" evidence="5">
    <location>
        <begin position="528"/>
        <end position="603"/>
    </location>
</feature>
<reference evidence="6 7" key="1">
    <citation type="submission" date="2019-08" db="EMBL/GenBank/DDBJ databases">
        <authorList>
            <person name="Alioto T."/>
            <person name="Alioto T."/>
            <person name="Gomez Garrido J."/>
        </authorList>
    </citation>
    <scope>NUCLEOTIDE SEQUENCE [LARGE SCALE GENOMIC DNA]</scope>
</reference>
<dbReference type="PROSITE" id="PS00021">
    <property type="entry name" value="KRINGLE_1"/>
    <property type="match status" value="2"/>
</dbReference>
<evidence type="ECO:0000313" key="6">
    <source>
        <dbReference type="EMBL" id="VVC27876.1"/>
    </source>
</evidence>
<evidence type="ECO:0000256" key="4">
    <source>
        <dbReference type="SAM" id="SignalP"/>
    </source>
</evidence>
<name>A0A5E4MF17_9HEMI</name>
<dbReference type="OrthoDB" id="6628696at2759"/>
<comment type="caution">
    <text evidence="3">Lacks conserved residue(s) required for the propagation of feature annotation.</text>
</comment>
<dbReference type="SUPFAM" id="SSF82895">
    <property type="entry name" value="TSP-1 type 1 repeat"/>
    <property type="match status" value="1"/>
</dbReference>
<feature type="disulfide bond" evidence="3">
    <location>
        <begin position="668"/>
        <end position="691"/>
    </location>
</feature>
<dbReference type="SMART" id="SM00130">
    <property type="entry name" value="KR"/>
    <property type="match status" value="4"/>
</dbReference>
<dbReference type="InterPro" id="IPR018056">
    <property type="entry name" value="Kringle_CS"/>
</dbReference>
<feature type="chain" id="PRO_5022887924" evidence="4">
    <location>
        <begin position="20"/>
        <end position="1281"/>
    </location>
</feature>
<dbReference type="Pfam" id="PF00090">
    <property type="entry name" value="TSP_1"/>
    <property type="match status" value="1"/>
</dbReference>
<dbReference type="InterPro" id="IPR000884">
    <property type="entry name" value="TSP1_rpt"/>
</dbReference>
<dbReference type="FunFam" id="2.20.100.10:FF:000001">
    <property type="entry name" value="semaphorin-5A isoform X1"/>
    <property type="match status" value="1"/>
</dbReference>
<evidence type="ECO:0000256" key="2">
    <source>
        <dbReference type="ARBA" id="ARBA00023157"/>
    </source>
</evidence>
<dbReference type="Proteomes" id="UP000325440">
    <property type="component" value="Unassembled WGS sequence"/>
</dbReference>
<keyword evidence="2 3" id="KW-1015">Disulfide bond</keyword>
<dbReference type="SUPFAM" id="SSF57440">
    <property type="entry name" value="Kringle-like"/>
    <property type="match status" value="4"/>
</dbReference>
<sequence>MTTAVKIFYVCIVLPFTTADVNIRKCKLTHSGIEYRGNVFITKFKSLCRRWDSIEVLVNAFKLLNDTRWNFPDGSRQAAKNYCRNPNETREDLWCYTYSPHGNPVESCAVPLCNSKMCRLTGPGVEYGGYVNVTKSGYPCLKWTEVTDALSSAAALADSKFPDHGGRKAARNWCRNPTGDPGGPWCYISVDGAVVPEYCDIAGCDDEDADGCGRMLVTDDADAESLSGGHYTAIPVGDERRASFYLKAWDPAAAATVALRISLTAYPYGQSGDGFEVRVPAAAFGRSPGTAYSRVDVSWQNDLVVVTTGRQSKELLTFELDATPSPVTYVSFAARAAPVAVRFPYCDQTADCEQHVTDSEQVYRIFPLRKTVASSSELSFSVRTVVSASVTYYVAPNKPSSPRLIITFMARPVQQIKIIYKEHSAGEEQLIFNRSYADTAIMSYWKWHQYTIKITDKTLHVRIVTDQQRPDDSAAVALNITHFKLRFFHWFGIGSKSVAHWTLYCSGRQYYPVPESVLPECAVSESEKNYRGTQWTTYDGLPCVAWNVSLVRKTALVDGGYVKAKNYCRNPTKDPEGPYCFVRVDASENPTAVQKRSCHIRKCRNTRCRVTGIGTDYLGTLNKTVSNRSCLKWVSKSSSSSPFDRAIKGNKENYVFPDGPPSLASNYCRNPTNDPTGVWCYVGDGAETDLCDVSDCSGGDSDTLLTGGDGVHWLYVLPEWRNAPGLRVVLKRWAPNAYVGVSLRFRRARICSLPYDMLQVGADRGEKIKLYRVRDGSADESAAPADDELVYPHVVMAGRWTELLFEFVDDRDVAMSSSVDGQIFRWTSTAAANSSCDGRIAFIGLSTVRGGNDDGYVGARFPAEECLVHSSESERFSVYMPVNVRTNTSLASAKNEIVFRMLRSGGVIRIALIGRTLSERYVLEIDGKRAELSRGGKRAKPIGGYESKSGEIVTVGVWTRIYLSWNESVLKLNRGRDDESDWQWPIDRSLLVRYFSVANRGSTTTWTVNCDERWRTPPDVTGPPKDGRWGEWSEWTECTKTCGGGTGVRVRRCDSPRPNMSGRPCAGPAAAVGKCNEHECGQVSVKTVAAVRRLLADKPYNVVAKAGDTLIMSCDPFTVDAVKVDSPIAKFGWLHNGKQILTVTKDDNCTLGEYRNILIDLNLFIIRLSIKIINSCTTKDSGVYAFVALPPEAQRFILKLVAVSINNKPLTVYIKDKVQVWCNAVTLGYVFNGLSQEWIIDADTITIENIHFQGVWKCVVKSTEINSTWVTSSMEIKGSLN</sequence>
<evidence type="ECO:0000256" key="1">
    <source>
        <dbReference type="ARBA" id="ARBA00022572"/>
    </source>
</evidence>
<dbReference type="Gene3D" id="2.20.100.10">
    <property type="entry name" value="Thrombospondin type-1 (TSP1) repeat"/>
    <property type="match status" value="1"/>
</dbReference>
<feature type="domain" description="Kringle" evidence="5">
    <location>
        <begin position="120"/>
        <end position="204"/>
    </location>
</feature>
<dbReference type="InterPro" id="IPR038178">
    <property type="entry name" value="Kringle_sf"/>
</dbReference>
<feature type="domain" description="Kringle" evidence="5">
    <location>
        <begin position="612"/>
        <end position="696"/>
    </location>
</feature>
<keyword evidence="1 3" id="KW-0420">Kringle</keyword>
<dbReference type="PANTHER" id="PTHR24261">
    <property type="entry name" value="PLASMINOGEN-RELATED"/>
    <property type="match status" value="1"/>
</dbReference>
<protein>
    <submittedName>
        <fullName evidence="6">Immunoglobulin-like fold,Kringle,Kringle-like fold,Thrombospondin type-1 (TSP1) repeat,Kringle</fullName>
    </submittedName>
</protein>
<feature type="domain" description="Kringle" evidence="5">
    <location>
        <begin position="31"/>
        <end position="113"/>
    </location>
</feature>
<gene>
    <name evidence="6" type="ORF">CINCED_3A022495</name>
</gene>
<organism evidence="6 7">
    <name type="scientific">Cinara cedri</name>
    <dbReference type="NCBI Taxonomy" id="506608"/>
    <lineage>
        <taxon>Eukaryota</taxon>
        <taxon>Metazoa</taxon>
        <taxon>Ecdysozoa</taxon>
        <taxon>Arthropoda</taxon>
        <taxon>Hexapoda</taxon>
        <taxon>Insecta</taxon>
        <taxon>Pterygota</taxon>
        <taxon>Neoptera</taxon>
        <taxon>Paraneoptera</taxon>
        <taxon>Hemiptera</taxon>
        <taxon>Sternorrhyncha</taxon>
        <taxon>Aphidomorpha</taxon>
        <taxon>Aphidoidea</taxon>
        <taxon>Aphididae</taxon>
        <taxon>Lachninae</taxon>
        <taxon>Cinara</taxon>
    </lineage>
</organism>
<dbReference type="Pfam" id="PF00051">
    <property type="entry name" value="Kringle"/>
    <property type="match status" value="4"/>
</dbReference>
<dbReference type="InterPro" id="IPR036383">
    <property type="entry name" value="TSP1_rpt_sf"/>
</dbReference>
<evidence type="ECO:0000313" key="7">
    <source>
        <dbReference type="Proteomes" id="UP000325440"/>
    </source>
</evidence>